<dbReference type="GO" id="GO:0016491">
    <property type="term" value="F:oxidoreductase activity"/>
    <property type="evidence" value="ECO:0007669"/>
    <property type="project" value="InterPro"/>
</dbReference>
<comment type="cofactor">
    <cofactor evidence="1">
        <name>Zn(2+)</name>
        <dbReference type="ChEBI" id="CHEBI:29105"/>
    </cofactor>
    <text evidence="1">Binds 1 zinc ion per subunit.</text>
</comment>
<dbReference type="InterPro" id="IPR023173">
    <property type="entry name" value="NADPH_Cyt_P450_Rdtase_alpha"/>
</dbReference>
<dbReference type="GO" id="GO:0046514">
    <property type="term" value="P:ceramide catabolic process"/>
    <property type="evidence" value="ECO:0007669"/>
    <property type="project" value="InterPro"/>
</dbReference>
<keyword evidence="2" id="KW-0443">Lipid metabolism</keyword>
<gene>
    <name evidence="5" type="ORF">KIW84_055404</name>
</gene>
<feature type="compositionally biased region" description="Low complexity" evidence="3">
    <location>
        <begin position="249"/>
        <end position="271"/>
    </location>
</feature>
<dbReference type="InterPro" id="IPR035892">
    <property type="entry name" value="C2_domain_sf"/>
</dbReference>
<dbReference type="SUPFAM" id="SSF49562">
    <property type="entry name" value="C2 domain (Calcium/lipid-binding domain, CaLB)"/>
    <property type="match status" value="1"/>
</dbReference>
<dbReference type="GO" id="GO:0016020">
    <property type="term" value="C:membrane"/>
    <property type="evidence" value="ECO:0007669"/>
    <property type="project" value="GOC"/>
</dbReference>
<dbReference type="Pfam" id="PF04734">
    <property type="entry name" value="Ceramidase_alk"/>
    <property type="match status" value="1"/>
</dbReference>
<dbReference type="PANTHER" id="PTHR12670">
    <property type="entry name" value="CERAMIDASE"/>
    <property type="match status" value="1"/>
</dbReference>
<dbReference type="InterPro" id="IPR006823">
    <property type="entry name" value="Ceramidase_alk"/>
</dbReference>
<dbReference type="EMBL" id="JAMSHJ010000005">
    <property type="protein sequence ID" value="KAI5409932.1"/>
    <property type="molecule type" value="Genomic_DNA"/>
</dbReference>
<name>A0A9D4WXW2_PEA</name>
<keyword evidence="2" id="KW-0378">Hydrolase</keyword>
<dbReference type="GO" id="GO:0042759">
    <property type="term" value="P:long-chain fatty acid biosynthetic process"/>
    <property type="evidence" value="ECO:0007669"/>
    <property type="project" value="TreeGrafter"/>
</dbReference>
<evidence type="ECO:0000256" key="3">
    <source>
        <dbReference type="SAM" id="MobiDB-lite"/>
    </source>
</evidence>
<feature type="region of interest" description="Disordered" evidence="3">
    <location>
        <begin position="249"/>
        <end position="272"/>
    </location>
</feature>
<keyword evidence="1" id="KW-0862">Zinc</keyword>
<evidence type="ECO:0000313" key="5">
    <source>
        <dbReference type="EMBL" id="KAI5409932.1"/>
    </source>
</evidence>
<feature type="domain" description="Neutral/alkaline non-lysosomal ceramidase N-terminal" evidence="4">
    <location>
        <begin position="68"/>
        <end position="124"/>
    </location>
</feature>
<dbReference type="GO" id="GO:0017040">
    <property type="term" value="F:N-acylsphingosine amidohydrolase activity"/>
    <property type="evidence" value="ECO:0007669"/>
    <property type="project" value="UniProtKB-UniRule"/>
</dbReference>
<dbReference type="EC" id="3.5.1.23" evidence="2"/>
<evidence type="ECO:0000256" key="1">
    <source>
        <dbReference type="PIRSR" id="PIRSR606823-2"/>
    </source>
</evidence>
<keyword evidence="1" id="KW-0479">Metal-binding</keyword>
<evidence type="ECO:0000313" key="6">
    <source>
        <dbReference type="Proteomes" id="UP001058974"/>
    </source>
</evidence>
<comment type="catalytic activity">
    <reaction evidence="2">
        <text>an N-acylsphing-4-enine + H2O = sphing-4-enine + a fatty acid</text>
        <dbReference type="Rhea" id="RHEA:20856"/>
        <dbReference type="ChEBI" id="CHEBI:15377"/>
        <dbReference type="ChEBI" id="CHEBI:28868"/>
        <dbReference type="ChEBI" id="CHEBI:52639"/>
        <dbReference type="ChEBI" id="CHEBI:57756"/>
        <dbReference type="EC" id="3.5.1.23"/>
    </reaction>
</comment>
<comment type="similarity">
    <text evidence="2">Belongs to the neutral ceramidase family.</text>
</comment>
<reference evidence="5 6" key="1">
    <citation type="journal article" date="2022" name="Nat. Genet.">
        <title>Improved pea reference genome and pan-genome highlight genomic features and evolutionary characteristics.</title>
        <authorList>
            <person name="Yang T."/>
            <person name="Liu R."/>
            <person name="Luo Y."/>
            <person name="Hu S."/>
            <person name="Wang D."/>
            <person name="Wang C."/>
            <person name="Pandey M.K."/>
            <person name="Ge S."/>
            <person name="Xu Q."/>
            <person name="Li N."/>
            <person name="Li G."/>
            <person name="Huang Y."/>
            <person name="Saxena R.K."/>
            <person name="Ji Y."/>
            <person name="Li M."/>
            <person name="Yan X."/>
            <person name="He Y."/>
            <person name="Liu Y."/>
            <person name="Wang X."/>
            <person name="Xiang C."/>
            <person name="Varshney R.K."/>
            <person name="Ding H."/>
            <person name="Gao S."/>
            <person name="Zong X."/>
        </authorList>
    </citation>
    <scope>NUCLEOTIDE SEQUENCE [LARGE SCALE GENOMIC DNA]</scope>
    <source>
        <strain evidence="5 6">cv. Zhongwan 6</strain>
    </source>
</reference>
<dbReference type="GO" id="GO:0046512">
    <property type="term" value="P:sphingosine biosynthetic process"/>
    <property type="evidence" value="ECO:0007669"/>
    <property type="project" value="TreeGrafter"/>
</dbReference>
<keyword evidence="6" id="KW-1185">Reference proteome</keyword>
<dbReference type="Proteomes" id="UP001058974">
    <property type="component" value="Chromosome 5"/>
</dbReference>
<dbReference type="AlphaFoldDB" id="A0A9D4WXW2"/>
<dbReference type="Gramene" id="Psat05G0540400-T1">
    <property type="protein sequence ID" value="KAI5409932.1"/>
    <property type="gene ID" value="KIW84_055404"/>
</dbReference>
<dbReference type="Gene3D" id="2.60.40.150">
    <property type="entry name" value="C2 domain"/>
    <property type="match status" value="1"/>
</dbReference>
<evidence type="ECO:0000256" key="2">
    <source>
        <dbReference type="RuleBase" id="RU366019"/>
    </source>
</evidence>
<dbReference type="SUPFAM" id="SSF63380">
    <property type="entry name" value="Riboflavin synthase domain-like"/>
    <property type="match status" value="1"/>
</dbReference>
<dbReference type="GO" id="GO:0046872">
    <property type="term" value="F:metal ion binding"/>
    <property type="evidence" value="ECO:0007669"/>
    <property type="project" value="UniProtKB-KW"/>
</dbReference>
<dbReference type="InterPro" id="IPR031329">
    <property type="entry name" value="NEUT/ALK_ceramidase_N"/>
</dbReference>
<keyword evidence="2" id="KW-0746">Sphingolipid metabolism</keyword>
<sequence length="336" mass="36801">MFGRLPGSVSNKIEGTMSKKITSDPCVSISVSNVVTGRSFVISNGANPAWTQHFYVPVAHNAAEVHFVVTENNVAISGIHTHAGPGGYLQYVVYTVTSLRFVCQSFDVLVDSIEKSITLSSRSHYPAANITAIVVTKSGWPSKGASDEFDTTIDNANNYNSNYGQDSAAVDAFIQRCNLDPDSFITVSPREMDDCNGHGSRMPVKLRTFVELTMDVASASSRRYFFEVMSFFATFEHEKERLKDFALPQGRSQGAGSVQQVSSTSPPSSESDSVKYACVVDDFRNHVAHSPPLDSDQFYRAGIAVVNFISDLVHSKLPLSDGMGILSYYKRMNKKN</sequence>
<dbReference type="Gene3D" id="1.20.990.10">
    <property type="entry name" value="NADPH-cytochrome p450 Reductase, Chain A, domain 3"/>
    <property type="match status" value="1"/>
</dbReference>
<proteinExistence type="inferred from homology"/>
<dbReference type="GO" id="GO:0005576">
    <property type="term" value="C:extracellular region"/>
    <property type="evidence" value="ECO:0007669"/>
    <property type="project" value="TreeGrafter"/>
</dbReference>
<evidence type="ECO:0000259" key="4">
    <source>
        <dbReference type="Pfam" id="PF04734"/>
    </source>
</evidence>
<dbReference type="PANTHER" id="PTHR12670:SF1">
    <property type="entry name" value="NEUTRAL CERAMIDASE"/>
    <property type="match status" value="1"/>
</dbReference>
<dbReference type="InterPro" id="IPR017938">
    <property type="entry name" value="Riboflavin_synthase-like_b-brl"/>
</dbReference>
<protein>
    <recommendedName>
        <fullName evidence="2">Neutral ceramidase</fullName>
        <ecNumber evidence="2">3.5.1.23</ecNumber>
    </recommendedName>
</protein>
<accession>A0A9D4WXW2</accession>
<organism evidence="5 6">
    <name type="scientific">Pisum sativum</name>
    <name type="common">Garden pea</name>
    <name type="synonym">Lathyrus oleraceus</name>
    <dbReference type="NCBI Taxonomy" id="3888"/>
    <lineage>
        <taxon>Eukaryota</taxon>
        <taxon>Viridiplantae</taxon>
        <taxon>Streptophyta</taxon>
        <taxon>Embryophyta</taxon>
        <taxon>Tracheophyta</taxon>
        <taxon>Spermatophyta</taxon>
        <taxon>Magnoliopsida</taxon>
        <taxon>eudicotyledons</taxon>
        <taxon>Gunneridae</taxon>
        <taxon>Pentapetalae</taxon>
        <taxon>rosids</taxon>
        <taxon>fabids</taxon>
        <taxon>Fabales</taxon>
        <taxon>Fabaceae</taxon>
        <taxon>Papilionoideae</taxon>
        <taxon>50 kb inversion clade</taxon>
        <taxon>NPAAA clade</taxon>
        <taxon>Hologalegina</taxon>
        <taxon>IRL clade</taxon>
        <taxon>Fabeae</taxon>
        <taxon>Lathyrus</taxon>
    </lineage>
</organism>
<comment type="caution">
    <text evidence="5">The sequence shown here is derived from an EMBL/GenBank/DDBJ whole genome shotgun (WGS) entry which is preliminary data.</text>
</comment>
<feature type="binding site" evidence="1">
    <location>
        <position position="80"/>
    </location>
    <ligand>
        <name>Zn(2+)</name>
        <dbReference type="ChEBI" id="CHEBI:29105"/>
    </ligand>
</feature>